<dbReference type="SUPFAM" id="SSF54171">
    <property type="entry name" value="DNA-binding domain"/>
    <property type="match status" value="1"/>
</dbReference>
<dbReference type="InterPro" id="IPR016177">
    <property type="entry name" value="DNA-bd_dom_sf"/>
</dbReference>
<dbReference type="InterPro" id="IPR003340">
    <property type="entry name" value="B3_DNA-bd"/>
</dbReference>
<dbReference type="GO" id="GO:0003677">
    <property type="term" value="F:DNA binding"/>
    <property type="evidence" value="ECO:0007669"/>
    <property type="project" value="UniProtKB-KW"/>
</dbReference>
<keyword evidence="10" id="KW-1185">Reference proteome</keyword>
<evidence type="ECO:0000256" key="2">
    <source>
        <dbReference type="ARBA" id="ARBA00009089"/>
    </source>
</evidence>
<evidence type="ECO:0000256" key="1">
    <source>
        <dbReference type="ARBA" id="ARBA00004123"/>
    </source>
</evidence>
<dbReference type="Gramene" id="EOY24230">
    <property type="protein sequence ID" value="EOY24230"/>
    <property type="gene ID" value="TCM_015895"/>
</dbReference>
<organism evidence="9 10">
    <name type="scientific">Theobroma cacao</name>
    <name type="common">Cacao</name>
    <name type="synonym">Cocoa</name>
    <dbReference type="NCBI Taxonomy" id="3641"/>
    <lineage>
        <taxon>Eukaryota</taxon>
        <taxon>Viridiplantae</taxon>
        <taxon>Streptophyta</taxon>
        <taxon>Embryophyta</taxon>
        <taxon>Tracheophyta</taxon>
        <taxon>Spermatophyta</taxon>
        <taxon>Magnoliopsida</taxon>
        <taxon>eudicotyledons</taxon>
        <taxon>Gunneridae</taxon>
        <taxon>Pentapetalae</taxon>
        <taxon>rosids</taxon>
        <taxon>malvids</taxon>
        <taxon>Malvales</taxon>
        <taxon>Malvaceae</taxon>
        <taxon>Byttnerioideae</taxon>
        <taxon>Theobroma</taxon>
    </lineage>
</organism>
<accession>A0A061G322</accession>
<dbReference type="InterPro" id="IPR015300">
    <property type="entry name" value="DNA-bd_pseudobarrel_sf"/>
</dbReference>
<sequence>MVGSSNSNKIIPCRRNSQYRMRSSCSSGRMSSSRFRGVLALNNSKWGARISLKYRAYWLGTYQVEEEAAIAYDRAALKLHRSDSPLNFPWKIYTAQEKLFQSSYSNEEIMSMIKDKTYTSNLTSFLARESLVRRSMSGCLINAKGISHQLLFHKKLTQTDVAQIKGFHIPKEYALQYLPPLGNSSDGGQMRNDSVDLTFYDKFYRPWTFRYSYWCTTKTFLFTKGWRHFVAMNNLNIADTIMVYGCAFVEEGQSRNFYMIDIHRNDAANYIVGRDAEQGIGTQPNIVDNGAHVDGISGVERKNGVKLFGIQIA</sequence>
<dbReference type="AlphaFoldDB" id="A0A061G322"/>
<evidence type="ECO:0000256" key="5">
    <source>
        <dbReference type="ARBA" id="ARBA00023163"/>
    </source>
</evidence>
<keyword evidence="3" id="KW-0805">Transcription regulation</keyword>
<evidence type="ECO:0000259" key="8">
    <source>
        <dbReference type="PROSITE" id="PS51032"/>
    </source>
</evidence>
<dbReference type="SUPFAM" id="SSF101936">
    <property type="entry name" value="DNA-binding pseudobarrel domain"/>
    <property type="match status" value="1"/>
</dbReference>
<dbReference type="InterPro" id="IPR001471">
    <property type="entry name" value="AP2/ERF_dom"/>
</dbReference>
<feature type="domain" description="TF-B3" evidence="7">
    <location>
        <begin position="152"/>
        <end position="266"/>
    </location>
</feature>
<name>A0A061G322_THECC</name>
<dbReference type="InParanoid" id="A0A061G322"/>
<dbReference type="SMART" id="SM01019">
    <property type="entry name" value="B3"/>
    <property type="match status" value="1"/>
</dbReference>
<dbReference type="InterPro" id="IPR044800">
    <property type="entry name" value="LEC2-like"/>
</dbReference>
<proteinExistence type="inferred from homology"/>
<dbReference type="Proteomes" id="UP000026915">
    <property type="component" value="Chromosome 3"/>
</dbReference>
<dbReference type="PROSITE" id="PS50863">
    <property type="entry name" value="B3"/>
    <property type="match status" value="1"/>
</dbReference>
<keyword evidence="4 9" id="KW-0238">DNA-binding</keyword>
<dbReference type="Gene3D" id="3.30.730.10">
    <property type="entry name" value="AP2/ERF domain"/>
    <property type="match status" value="1"/>
</dbReference>
<dbReference type="Gene3D" id="2.40.330.10">
    <property type="entry name" value="DNA-binding pseudobarrel domain"/>
    <property type="match status" value="1"/>
</dbReference>
<evidence type="ECO:0000256" key="4">
    <source>
        <dbReference type="ARBA" id="ARBA00023125"/>
    </source>
</evidence>
<dbReference type="InterPro" id="IPR036955">
    <property type="entry name" value="AP2/ERF_dom_sf"/>
</dbReference>
<comment type="similarity">
    <text evidence="2">Belongs to the AP2/ERF transcription factor family. RAV subfamily.</text>
</comment>
<evidence type="ECO:0000256" key="3">
    <source>
        <dbReference type="ARBA" id="ARBA00023015"/>
    </source>
</evidence>
<evidence type="ECO:0000259" key="7">
    <source>
        <dbReference type="PROSITE" id="PS50863"/>
    </source>
</evidence>
<evidence type="ECO:0000313" key="10">
    <source>
        <dbReference type="Proteomes" id="UP000026915"/>
    </source>
</evidence>
<keyword evidence="5" id="KW-0804">Transcription</keyword>
<dbReference type="SMART" id="SM00380">
    <property type="entry name" value="AP2"/>
    <property type="match status" value="1"/>
</dbReference>
<dbReference type="PANTHER" id="PTHR31140">
    <property type="entry name" value="B3 DOMAIN-CONTAINING TRANSCRIPTION FACTOR ABI3"/>
    <property type="match status" value="1"/>
</dbReference>
<evidence type="ECO:0000313" key="9">
    <source>
        <dbReference type="EMBL" id="EOY24230.1"/>
    </source>
</evidence>
<dbReference type="PANTHER" id="PTHR31140:SF60">
    <property type="entry name" value="TF-B3 DOMAIN-CONTAINING PROTEIN"/>
    <property type="match status" value="1"/>
</dbReference>
<dbReference type="OMA" id="FTKGWRH"/>
<dbReference type="GO" id="GO:0005634">
    <property type="term" value="C:nucleus"/>
    <property type="evidence" value="ECO:0007669"/>
    <property type="project" value="UniProtKB-SubCell"/>
</dbReference>
<dbReference type="CDD" id="cd10017">
    <property type="entry name" value="B3_DNA"/>
    <property type="match status" value="1"/>
</dbReference>
<gene>
    <name evidence="9" type="ORF">TCM_015895</name>
</gene>
<protein>
    <submittedName>
        <fullName evidence="9">DNA-binding protein RAV1, putative isoform 2</fullName>
    </submittedName>
</protein>
<keyword evidence="6" id="KW-0539">Nucleus</keyword>
<dbReference type="PROSITE" id="PS51032">
    <property type="entry name" value="AP2_ERF"/>
    <property type="match status" value="1"/>
</dbReference>
<dbReference type="eggNOG" id="ENOG502RYAM">
    <property type="taxonomic scope" value="Eukaryota"/>
</dbReference>
<reference evidence="9 10" key="1">
    <citation type="journal article" date="2013" name="Genome Biol.">
        <title>The genome sequence of the most widely cultivated cacao type and its use to identify candidate genes regulating pod color.</title>
        <authorList>
            <person name="Motamayor J.C."/>
            <person name="Mockaitis K."/>
            <person name="Schmutz J."/>
            <person name="Haiminen N."/>
            <person name="Iii D.L."/>
            <person name="Cornejo O."/>
            <person name="Findley S.D."/>
            <person name="Zheng P."/>
            <person name="Utro F."/>
            <person name="Royaert S."/>
            <person name="Saski C."/>
            <person name="Jenkins J."/>
            <person name="Podicheti R."/>
            <person name="Zhao M."/>
            <person name="Scheffler B.E."/>
            <person name="Stack J.C."/>
            <person name="Feltus F.A."/>
            <person name="Mustiga G.M."/>
            <person name="Amores F."/>
            <person name="Phillips W."/>
            <person name="Marelli J.P."/>
            <person name="May G.D."/>
            <person name="Shapiro H."/>
            <person name="Ma J."/>
            <person name="Bustamante C.D."/>
            <person name="Schnell R.J."/>
            <person name="Main D."/>
            <person name="Gilbert D."/>
            <person name="Parida L."/>
            <person name="Kuhn D.N."/>
        </authorList>
    </citation>
    <scope>NUCLEOTIDE SEQUENCE [LARGE SCALE GENOMIC DNA]</scope>
    <source>
        <strain evidence="10">cv. Matina 1-6</strain>
    </source>
</reference>
<comment type="subcellular location">
    <subcellularLocation>
        <location evidence="1">Nucleus</location>
    </subcellularLocation>
</comment>
<dbReference type="Pfam" id="PF02362">
    <property type="entry name" value="B3"/>
    <property type="match status" value="1"/>
</dbReference>
<dbReference type="CDD" id="cd00018">
    <property type="entry name" value="AP2"/>
    <property type="match status" value="1"/>
</dbReference>
<feature type="domain" description="AP2/ERF" evidence="8">
    <location>
        <begin position="34"/>
        <end position="89"/>
    </location>
</feature>
<evidence type="ECO:0000256" key="6">
    <source>
        <dbReference type="ARBA" id="ARBA00023242"/>
    </source>
</evidence>
<dbReference type="GO" id="GO:0003700">
    <property type="term" value="F:DNA-binding transcription factor activity"/>
    <property type="evidence" value="ECO:0007669"/>
    <property type="project" value="InterPro"/>
</dbReference>
<dbReference type="EMBL" id="CM001881">
    <property type="protein sequence ID" value="EOY24230.1"/>
    <property type="molecule type" value="Genomic_DNA"/>
</dbReference>